<feature type="non-terminal residue" evidence="2">
    <location>
        <position position="1"/>
    </location>
</feature>
<evidence type="ECO:0000313" key="2">
    <source>
        <dbReference type="EMBL" id="KAK7487739.1"/>
    </source>
</evidence>
<name>A0ABD0KKR3_9CAEN</name>
<keyword evidence="3" id="KW-1185">Reference proteome</keyword>
<feature type="region of interest" description="Disordered" evidence="1">
    <location>
        <begin position="1"/>
        <end position="23"/>
    </location>
</feature>
<evidence type="ECO:0000313" key="3">
    <source>
        <dbReference type="Proteomes" id="UP001519460"/>
    </source>
</evidence>
<accession>A0ABD0KKR3</accession>
<dbReference type="AlphaFoldDB" id="A0ABD0KKR3"/>
<protein>
    <submittedName>
        <fullName evidence="2">Uncharacterized protein</fullName>
    </submittedName>
</protein>
<organism evidence="2 3">
    <name type="scientific">Batillaria attramentaria</name>
    <dbReference type="NCBI Taxonomy" id="370345"/>
    <lineage>
        <taxon>Eukaryota</taxon>
        <taxon>Metazoa</taxon>
        <taxon>Spiralia</taxon>
        <taxon>Lophotrochozoa</taxon>
        <taxon>Mollusca</taxon>
        <taxon>Gastropoda</taxon>
        <taxon>Caenogastropoda</taxon>
        <taxon>Sorbeoconcha</taxon>
        <taxon>Cerithioidea</taxon>
        <taxon>Batillariidae</taxon>
        <taxon>Batillaria</taxon>
    </lineage>
</organism>
<comment type="caution">
    <text evidence="2">The sequence shown here is derived from an EMBL/GenBank/DDBJ whole genome shotgun (WGS) entry which is preliminary data.</text>
</comment>
<dbReference type="EMBL" id="JACVVK020000160">
    <property type="protein sequence ID" value="KAK7487739.1"/>
    <property type="molecule type" value="Genomic_DNA"/>
</dbReference>
<sequence>RERQEGAKVDGNGYEAGDEKKSRASFLHQRASLIFRDNTGDGSCSRHAEGQSNAAMLDMLLQALDPDVGLKLR</sequence>
<reference evidence="2 3" key="1">
    <citation type="journal article" date="2023" name="Sci. Data">
        <title>Genome assembly of the Korean intertidal mud-creeper Batillaria attramentaria.</title>
        <authorList>
            <person name="Patra A.K."/>
            <person name="Ho P.T."/>
            <person name="Jun S."/>
            <person name="Lee S.J."/>
            <person name="Kim Y."/>
            <person name="Won Y.J."/>
        </authorList>
    </citation>
    <scope>NUCLEOTIDE SEQUENCE [LARGE SCALE GENOMIC DNA]</scope>
    <source>
        <strain evidence="2">Wonlab-2016</strain>
    </source>
</reference>
<proteinExistence type="predicted"/>
<dbReference type="Proteomes" id="UP001519460">
    <property type="component" value="Unassembled WGS sequence"/>
</dbReference>
<feature type="non-terminal residue" evidence="2">
    <location>
        <position position="73"/>
    </location>
</feature>
<evidence type="ECO:0000256" key="1">
    <source>
        <dbReference type="SAM" id="MobiDB-lite"/>
    </source>
</evidence>
<gene>
    <name evidence="2" type="ORF">BaRGS_00021006</name>
</gene>